<comment type="caution">
    <text evidence="1">The sequence shown here is derived from an EMBL/GenBank/DDBJ whole genome shotgun (WGS) entry which is preliminary data.</text>
</comment>
<name>A0A0J5P747_9PAST</name>
<dbReference type="NCBIfam" id="TIGR03696">
    <property type="entry name" value="Rhs_assc_core"/>
    <property type="match status" value="1"/>
</dbReference>
<gene>
    <name evidence="1" type="ORF">RO21_02040</name>
</gene>
<evidence type="ECO:0000313" key="1">
    <source>
        <dbReference type="EMBL" id="KMK52218.1"/>
    </source>
</evidence>
<dbReference type="PANTHER" id="PTHR32305">
    <property type="match status" value="1"/>
</dbReference>
<reference evidence="1 2" key="1">
    <citation type="submission" date="2014-12" db="EMBL/GenBank/DDBJ databases">
        <title>Reclassification of Actinobacillus muris as Muribacter muris.</title>
        <authorList>
            <person name="Christensen H."/>
            <person name="Nicklas W."/>
            <person name="Bisgaard M."/>
        </authorList>
    </citation>
    <scope>NUCLEOTIDE SEQUENCE [LARGE SCALE GENOMIC DNA]</scope>
    <source>
        <strain evidence="1 2">Ackerman80-443D</strain>
    </source>
</reference>
<dbReference type="PRINTS" id="PR00394">
    <property type="entry name" value="RHSPROTEIN"/>
</dbReference>
<dbReference type="PATRIC" id="fig|67855.3.peg.51"/>
<dbReference type="EMBL" id="JWIZ01000010">
    <property type="protein sequence ID" value="KMK52218.1"/>
    <property type="molecule type" value="Genomic_DNA"/>
</dbReference>
<dbReference type="RefSeq" id="WP_047976138.1">
    <property type="nucleotide sequence ID" value="NZ_JWIZ01000010.1"/>
</dbReference>
<sequence>QPNGKILGLFTPEGELAWKAEKRTLWGICFDWYQFKYPNPLDPEMLFAGQWLNQESGLAYNRFRYYDPETGNYLCLDPIGLAGGETPYSYVFNPIDWLDTLGLHLNSNKSKGNFGIYEIKINGEVYKYGKADLNRVTKSSGLPTRLHQQVRKLGNLYGKQNVEPRVIEKGLKTTELAKQMETSKLDSFYRKYGKVPLGNQKSYKPNLEPVVKKCKR</sequence>
<protein>
    <submittedName>
        <fullName evidence="1">Uncharacterized protein</fullName>
    </submittedName>
</protein>
<dbReference type="Gene3D" id="2.180.10.10">
    <property type="entry name" value="RHS repeat-associated core"/>
    <property type="match status" value="1"/>
</dbReference>
<keyword evidence="2" id="KW-1185">Reference proteome</keyword>
<accession>A0A0J5P747</accession>
<dbReference type="InterPro" id="IPR022385">
    <property type="entry name" value="Rhs_assc_core"/>
</dbReference>
<evidence type="ECO:0000313" key="2">
    <source>
        <dbReference type="Proteomes" id="UP000036270"/>
    </source>
</evidence>
<dbReference type="Proteomes" id="UP000036270">
    <property type="component" value="Unassembled WGS sequence"/>
</dbReference>
<dbReference type="InterPro" id="IPR050708">
    <property type="entry name" value="T6SS_VgrG/RHS"/>
</dbReference>
<dbReference type="STRING" id="67855.RO21_02040"/>
<proteinExistence type="predicted"/>
<organism evidence="1 2">
    <name type="scientific">Muribacter muris</name>
    <dbReference type="NCBI Taxonomy" id="67855"/>
    <lineage>
        <taxon>Bacteria</taxon>
        <taxon>Pseudomonadati</taxon>
        <taxon>Pseudomonadota</taxon>
        <taxon>Gammaproteobacteria</taxon>
        <taxon>Pasteurellales</taxon>
        <taxon>Pasteurellaceae</taxon>
        <taxon>Muribacter</taxon>
    </lineage>
</organism>
<dbReference type="AlphaFoldDB" id="A0A0J5P747"/>
<dbReference type="PANTHER" id="PTHR32305:SF15">
    <property type="entry name" value="PROTEIN RHSA-RELATED"/>
    <property type="match status" value="1"/>
</dbReference>
<feature type="non-terminal residue" evidence="1">
    <location>
        <position position="1"/>
    </location>
</feature>